<evidence type="ECO:0000256" key="1">
    <source>
        <dbReference type="SAM" id="Coils"/>
    </source>
</evidence>
<evidence type="ECO:0008006" key="5">
    <source>
        <dbReference type="Google" id="ProtNLM"/>
    </source>
</evidence>
<evidence type="ECO:0000313" key="4">
    <source>
        <dbReference type="Proteomes" id="UP001481413"/>
    </source>
</evidence>
<proteinExistence type="predicted"/>
<organism evidence="3 4">
    <name type="scientific">Thalassolituus maritimus</name>
    <dbReference type="NCBI Taxonomy" id="484498"/>
    <lineage>
        <taxon>Bacteria</taxon>
        <taxon>Pseudomonadati</taxon>
        <taxon>Pseudomonadota</taxon>
        <taxon>Gammaproteobacteria</taxon>
        <taxon>Oceanospirillales</taxon>
        <taxon>Oceanospirillaceae</taxon>
        <taxon>Thalassolituus</taxon>
    </lineage>
</organism>
<gene>
    <name evidence="3" type="ORF">NBRC116585_00240</name>
</gene>
<dbReference type="EMBL" id="BAABWH010000001">
    <property type="protein sequence ID" value="GAA6143907.1"/>
    <property type="molecule type" value="Genomic_DNA"/>
</dbReference>
<keyword evidence="4" id="KW-1185">Reference proteome</keyword>
<dbReference type="InterPro" id="IPR007139">
    <property type="entry name" value="DUF349"/>
</dbReference>
<feature type="coiled-coil region" evidence="1">
    <location>
        <begin position="233"/>
        <end position="288"/>
    </location>
</feature>
<feature type="region of interest" description="Disordered" evidence="2">
    <location>
        <begin position="376"/>
        <end position="397"/>
    </location>
</feature>
<sequence length="875" mass="97705">MALFKKLFNRDKTRNAAETKKPAAAKPSGHQAILNEKDPEQRLSLINAITDESELESLIREANRDIRQQAESVWLSRLAPAGALPSNADDSTLIRIASLTRDDSLAKNAIAKIGDEPARLTLAKEHTLARVRLAAAETVTSESALIDLQKHAQGKDKAVYRHCKDALAAIQAEQAARQQTQDKIDYIRSNAETLLRLGYGPEFTGKVQILQQRWQELEGNVSDFDVTNIPELLSQLERILKAQKEEEQQALALAAEQEEAAKTQETVLAQAQQLLQEFNDDLNAEALESVTTQQAALTTQWTAATEKHPALATQQKQFEHAIADINTVIATLQYLAENADITGTLTPEQARTHLPNVAWPHSVVTPTWFESLRKAAGEKRKAPKPAAPKQDDKDTREKVEGLINELETALEARIVNDAANALKQIHRLNDKLTPKTQNQLQGRLRLLTNQLNELRDWQGFAVTPKKESLCEQMEALIDADIAPDLLADRIKELQTEWKSLGHSNDRDLWQRFQDASDKAFEPCKAHFAEQAEQRGKLVTLREQLIEELRHYEANMDWDSADWKTVQNTLNAARDTFRSYSPVDRSSHQKTQKAFNTVCDAIYAHLKAEYDRNLDQKRALVDAAEAAANSDDMSAAAEQVKKIQQDWKSVGVTPRGPDQKLWNQLRKHADTVFSKLNDARDARKAEINETVATAEAIVETAKQNAATEGMAAIVEARGKLAEIELPKGAHGRLVKALNDVEERLNSERNAAKVAQEQERWDALLGFIESGTQPDAETTLPEGINAEWFAKNRESHDSRESLDASKLCITMEILADIDSPASDKGQRMELQVQRLAEGMGRNLSKHEERNALIKQWLSAEADSDLTQRFVAALKAAI</sequence>
<comment type="caution">
    <text evidence="3">The sequence shown here is derived from an EMBL/GenBank/DDBJ whole genome shotgun (WGS) entry which is preliminary data.</text>
</comment>
<keyword evidence="1" id="KW-0175">Coiled coil</keyword>
<dbReference type="Proteomes" id="UP001481413">
    <property type="component" value="Unassembled WGS sequence"/>
</dbReference>
<evidence type="ECO:0000256" key="2">
    <source>
        <dbReference type="SAM" id="MobiDB-lite"/>
    </source>
</evidence>
<dbReference type="Pfam" id="PF03993">
    <property type="entry name" value="DUF349"/>
    <property type="match status" value="3"/>
</dbReference>
<accession>A0ABP9ZUU9</accession>
<protein>
    <recommendedName>
        <fullName evidence="5">DUF349 domain-containing protein</fullName>
    </recommendedName>
</protein>
<name>A0ABP9ZUU9_9GAMM</name>
<reference evidence="3 4" key="1">
    <citation type="submission" date="2024-04" db="EMBL/GenBank/DDBJ databases">
        <title>Draft genome sequence of Thalassolituus maritimus NBRC 116585.</title>
        <authorList>
            <person name="Miyakawa T."/>
            <person name="Kusuya Y."/>
            <person name="Miura T."/>
        </authorList>
    </citation>
    <scope>NUCLEOTIDE SEQUENCE [LARGE SCALE GENOMIC DNA]</scope>
    <source>
        <strain evidence="3 4">5NW40-0001</strain>
    </source>
</reference>
<dbReference type="RefSeq" id="WP_353292862.1">
    <property type="nucleotide sequence ID" value="NZ_BAABWH010000001.1"/>
</dbReference>
<feature type="region of interest" description="Disordered" evidence="2">
    <location>
        <begin position="13"/>
        <end position="37"/>
    </location>
</feature>
<evidence type="ECO:0000313" key="3">
    <source>
        <dbReference type="EMBL" id="GAA6143907.1"/>
    </source>
</evidence>